<dbReference type="CDD" id="cd00475">
    <property type="entry name" value="Cis_IPPS"/>
    <property type="match status" value="2"/>
</dbReference>
<evidence type="ECO:0000256" key="21">
    <source>
        <dbReference type="SAM" id="Phobius"/>
    </source>
</evidence>
<dbReference type="InterPro" id="IPR013210">
    <property type="entry name" value="LRR_N_plant-typ"/>
</dbReference>
<dbReference type="Pfam" id="PF07714">
    <property type="entry name" value="PK_Tyr_Ser-Thr"/>
    <property type="match status" value="1"/>
</dbReference>
<evidence type="ECO:0000313" key="23">
    <source>
        <dbReference type="EMBL" id="KAG5603071.1"/>
    </source>
</evidence>
<evidence type="ECO:0000313" key="24">
    <source>
        <dbReference type="Proteomes" id="UP000824120"/>
    </source>
</evidence>
<evidence type="ECO:0000256" key="8">
    <source>
        <dbReference type="ARBA" id="ARBA00022640"/>
    </source>
</evidence>
<evidence type="ECO:0000256" key="16">
    <source>
        <dbReference type="ARBA" id="ARBA00022946"/>
    </source>
</evidence>
<dbReference type="SUPFAM" id="SSF56112">
    <property type="entry name" value="Protein kinase-like (PK-like)"/>
    <property type="match status" value="1"/>
</dbReference>
<evidence type="ECO:0000256" key="15">
    <source>
        <dbReference type="ARBA" id="ARBA00022840"/>
    </source>
</evidence>
<dbReference type="InterPro" id="IPR017441">
    <property type="entry name" value="Protein_kinase_ATP_BS"/>
</dbReference>
<dbReference type="Proteomes" id="UP000824120">
    <property type="component" value="Chromosome 6"/>
</dbReference>
<dbReference type="Gene3D" id="3.40.1180.10">
    <property type="entry name" value="Decaprenyl diphosphate synthase-like"/>
    <property type="match status" value="2"/>
</dbReference>
<keyword evidence="4" id="KW-1003">Cell membrane</keyword>
<dbReference type="Gene3D" id="3.80.10.10">
    <property type="entry name" value="Ribonuclease Inhibitor"/>
    <property type="match status" value="4"/>
</dbReference>
<keyword evidence="14" id="KW-0418">Kinase</keyword>
<dbReference type="InterPro" id="IPR011009">
    <property type="entry name" value="Kinase-like_dom_sf"/>
</dbReference>
<gene>
    <name evidence="23" type="ORF">H5410_034441</name>
</gene>
<dbReference type="InterPro" id="IPR001245">
    <property type="entry name" value="Ser-Thr/Tyr_kinase_cat_dom"/>
</dbReference>
<dbReference type="InterPro" id="IPR001611">
    <property type="entry name" value="Leu-rich_rpt"/>
</dbReference>
<dbReference type="Pfam" id="PF08263">
    <property type="entry name" value="LRRNT_2"/>
    <property type="match status" value="1"/>
</dbReference>
<evidence type="ECO:0000256" key="18">
    <source>
        <dbReference type="ARBA" id="ARBA00023136"/>
    </source>
</evidence>
<dbReference type="EMBL" id="JACXVP010000006">
    <property type="protein sequence ID" value="KAG5603071.1"/>
    <property type="molecule type" value="Genomic_DNA"/>
</dbReference>
<evidence type="ECO:0000256" key="6">
    <source>
        <dbReference type="ARBA" id="ARBA00022528"/>
    </source>
</evidence>
<dbReference type="InterPro" id="IPR036424">
    <property type="entry name" value="UPP_synth-like_sf"/>
</dbReference>
<keyword evidence="15 20" id="KW-0067">ATP-binding</keyword>
<keyword evidence="24" id="KW-1185">Reference proteome</keyword>
<dbReference type="FunFam" id="3.80.10.10:FF:000565">
    <property type="entry name" value="Leucine-rich repeat receptor-like kinase protein FLORAL ORGAN NUMBER1"/>
    <property type="match status" value="1"/>
</dbReference>
<keyword evidence="17 21" id="KW-1133">Transmembrane helix</keyword>
<dbReference type="GO" id="GO:0004659">
    <property type="term" value="F:prenyltransferase activity"/>
    <property type="evidence" value="ECO:0007669"/>
    <property type="project" value="UniProtKB-ARBA"/>
</dbReference>
<feature type="binding site" evidence="20">
    <location>
        <position position="1246"/>
    </location>
    <ligand>
        <name>ATP</name>
        <dbReference type="ChEBI" id="CHEBI:30616"/>
    </ligand>
</feature>
<evidence type="ECO:0000256" key="5">
    <source>
        <dbReference type="ARBA" id="ARBA00022527"/>
    </source>
</evidence>
<dbReference type="Gene3D" id="3.30.200.20">
    <property type="entry name" value="Phosphorylase Kinase, domain 1"/>
    <property type="match status" value="1"/>
</dbReference>
<dbReference type="SMART" id="SM00369">
    <property type="entry name" value="LRR_TYP"/>
    <property type="match status" value="8"/>
</dbReference>
<dbReference type="FunFam" id="3.40.1180.10:FF:000001">
    <property type="entry name" value="(2E,6E)-farnesyl-diphosphate-specific ditrans,polycis-undecaprenyl-diphosphate synthase"/>
    <property type="match status" value="2"/>
</dbReference>
<reference evidence="23 24" key="1">
    <citation type="submission" date="2020-09" db="EMBL/GenBank/DDBJ databases">
        <title>De no assembly of potato wild relative species, Solanum commersonii.</title>
        <authorList>
            <person name="Cho K."/>
        </authorList>
    </citation>
    <scope>NUCLEOTIDE SEQUENCE [LARGE SCALE GENOMIC DNA]</scope>
    <source>
        <strain evidence="23">LZ3.2</strain>
        <tissue evidence="23">Leaf</tissue>
    </source>
</reference>
<keyword evidence="12" id="KW-0677">Repeat</keyword>
<protein>
    <recommendedName>
        <fullName evidence="3">non-specific serine/threonine protein kinase</fullName>
        <ecNumber evidence="3">2.7.11.1</ecNumber>
    </recommendedName>
</protein>
<keyword evidence="7" id="KW-0433">Leucine-rich repeat</keyword>
<dbReference type="InterPro" id="IPR018520">
    <property type="entry name" value="UPP_synth-like_CS"/>
</dbReference>
<dbReference type="GO" id="GO:0000287">
    <property type="term" value="F:magnesium ion binding"/>
    <property type="evidence" value="ECO:0007669"/>
    <property type="project" value="UniProtKB-ARBA"/>
</dbReference>
<evidence type="ECO:0000256" key="4">
    <source>
        <dbReference type="ARBA" id="ARBA00022475"/>
    </source>
</evidence>
<evidence type="ECO:0000256" key="17">
    <source>
        <dbReference type="ARBA" id="ARBA00022989"/>
    </source>
</evidence>
<dbReference type="InterPro" id="IPR032675">
    <property type="entry name" value="LRR_dom_sf"/>
</dbReference>
<evidence type="ECO:0000256" key="11">
    <source>
        <dbReference type="ARBA" id="ARBA00022729"/>
    </source>
</evidence>
<dbReference type="InterPro" id="IPR000719">
    <property type="entry name" value="Prot_kinase_dom"/>
</dbReference>
<dbReference type="FunFam" id="3.80.10.10:FF:000383">
    <property type="entry name" value="Leucine-rich repeat receptor protein kinase EMS1"/>
    <property type="match status" value="1"/>
</dbReference>
<dbReference type="EC" id="2.7.11.1" evidence="3"/>
<dbReference type="InterPro" id="IPR001441">
    <property type="entry name" value="UPP_synth-like"/>
</dbReference>
<dbReference type="PANTHER" id="PTHR27008">
    <property type="entry name" value="OS04G0122200 PROTEIN"/>
    <property type="match status" value="1"/>
</dbReference>
<dbReference type="SUPFAM" id="SSF52058">
    <property type="entry name" value="L domain-like"/>
    <property type="match status" value="1"/>
</dbReference>
<dbReference type="FunFam" id="3.80.10.10:FF:000288">
    <property type="entry name" value="LRR receptor-like serine/threonine-protein kinase EFR"/>
    <property type="match status" value="1"/>
</dbReference>
<dbReference type="PANTHER" id="PTHR27008:SF494">
    <property type="entry name" value="PROTEIN KINASE DOMAIN-CONTAINING PROTEIN"/>
    <property type="match status" value="1"/>
</dbReference>
<comment type="subcellular location">
    <subcellularLocation>
        <location evidence="1">Cell membrane</location>
        <topology evidence="1">Single-pass membrane protein</topology>
    </subcellularLocation>
    <subcellularLocation>
        <location evidence="2">Plastid</location>
        <location evidence="2">Chloroplast</location>
    </subcellularLocation>
</comment>
<evidence type="ECO:0000256" key="9">
    <source>
        <dbReference type="ARBA" id="ARBA00022679"/>
    </source>
</evidence>
<dbReference type="PROSITE" id="PS01066">
    <property type="entry name" value="UPP_SYNTHASE"/>
    <property type="match status" value="2"/>
</dbReference>
<keyword evidence="10 21" id="KW-0812">Transmembrane</keyword>
<keyword evidence="11" id="KW-0732">Signal</keyword>
<dbReference type="GO" id="GO:0050832">
    <property type="term" value="P:defense response to fungus"/>
    <property type="evidence" value="ECO:0007669"/>
    <property type="project" value="UniProtKB-ARBA"/>
</dbReference>
<keyword evidence="16" id="KW-0809">Transit peptide</keyword>
<dbReference type="SUPFAM" id="SSF64005">
    <property type="entry name" value="Undecaprenyl diphosphate synthase"/>
    <property type="match status" value="2"/>
</dbReference>
<dbReference type="GO" id="GO:0004674">
    <property type="term" value="F:protein serine/threonine kinase activity"/>
    <property type="evidence" value="ECO:0007669"/>
    <property type="project" value="UniProtKB-KW"/>
</dbReference>
<dbReference type="GO" id="GO:0009507">
    <property type="term" value="C:chloroplast"/>
    <property type="evidence" value="ECO:0007669"/>
    <property type="project" value="UniProtKB-SubCell"/>
</dbReference>
<keyword evidence="5" id="KW-0723">Serine/threonine-protein kinase</keyword>
<sequence length="1420" mass="157679">MLSLRVSLSPNSNITLTNRSNQYNFRTKVLATTTNSSSNSYNAAAMELGRGPAVALPEGLKLELMPKHVAVIMDGHRRWARQKGLSVEQGHRSGGEKMKVLTRLCNQWGIKVLTLFAFSTENWTRPKEEVDFLMELCLDLASSQENLDECTRDNIRFSFIGDKSILSKSLREALILREETTKSNSGLHVMVALNYSGRQDILQATKSIASKVNNGHLAVKDINNNIFEQELETHRAEFPEPDLLIRTSGEQRISNFMLWQLAYTELYFAKKLFPDMEEEDFIDALKSFQPRERRYAGDQLVTLPEGLKHVAVIMDGHRRWAKNKGLTVKQGHRAGGEKIQVLTRLCSQWGVKVLTIFAFSTENWVRLKEEVDFLMKLFLELIGSQENLDEWTRDGRRVSFIGDKSILSKSLQEALTVMEEKTKCNSGLHVIMAINYSGRHDILQATKSIASKVKNGHLTVKDIDQSLFEQELETHCAEFPEPDLLIRTSGEKRVSNFMLWQLAYTEFYFANKLFPDMEEADFIEALMSFKSRQRQCASAGILGNQTDKLALLDLKSQITEDPQGLMDSWNATLNVCQWPGVTCGHKHQRVISLDLKDHRLAGTISPSIGNLSFLRILDISDNSFHGVIPPELGQLIRLQTMNLSFNFLRGEIPFTLSCCVNVVNLILDHNILEGHILTELGSLTKLEMLYLKNNNLTGNVPDSVGNLTSLRELYISYNDLEGELPETMANMRSLMELGVSVNSLSGEFPPALYNLSSLTLLSLSFNKFRGRLRPDIGLAFPNLQRLYLANNYFTGSIPASLSNCSDLLRLDIPLNNFTGNIPLSFGNLKNLLWLNVHDNQLGIGGPDDLNFINSLTNCKMLEFLDIANNKFGGMLPHSITNLSTTLTKLLIGYNRISGTIPREISNLVNLDMLSIQGTLINGSIPDSIGMLSNLKNLHMESNQLTGNIPSSLGNIRGLLYIYLQDNSLEGTIPSSLGNCTSLQTLDIAQNKLSGSIPKQVIALSSLSVLLNMSYNSLSGPLPVEIGNLTNLAALDISNNKLSGEIPHSLESCSSLEILYLQGNIFEGTIPPLDDLKNIQYLDLSRNNLSGNIPRSITKHVSLQNLNLSFNHLDGEVPVQGVFSDASRIQVMGNMNLCGGIEELHLHPCLKHANKRPQKHIALILVLALGISAACLTLLLLVSYCCVKKGKHRPSTASSFRKGYTQVSYEDLLNATGGFSSNNLIGSGSFGSVYRGNLSPEGTIAVKVLKLEKKGASKSFLAECEALRNIRHRNLVKISTVCSKYGMGGQVSSQGDVYSFGILLLEIFTGRRPTSELFEDNETLHSFVNQALPGQVMDVVDQSALYETEPGDLMDILSCRSDFSDEFVECLVSILTAGVACSEETPQARISMGQVTLDLISIRNKLSRILVHSEKVKISRK</sequence>
<keyword evidence="18 21" id="KW-0472">Membrane</keyword>
<evidence type="ECO:0000256" key="19">
    <source>
        <dbReference type="ARBA" id="ARBA00023180"/>
    </source>
</evidence>
<dbReference type="InterPro" id="IPR003591">
    <property type="entry name" value="Leu-rich_rpt_typical-subtyp"/>
</dbReference>
<organism evidence="23 24">
    <name type="scientific">Solanum commersonii</name>
    <name type="common">Commerson's wild potato</name>
    <name type="synonym">Commerson's nightshade</name>
    <dbReference type="NCBI Taxonomy" id="4109"/>
    <lineage>
        <taxon>Eukaryota</taxon>
        <taxon>Viridiplantae</taxon>
        <taxon>Streptophyta</taxon>
        <taxon>Embryophyta</taxon>
        <taxon>Tracheophyta</taxon>
        <taxon>Spermatophyta</taxon>
        <taxon>Magnoliopsida</taxon>
        <taxon>eudicotyledons</taxon>
        <taxon>Gunneridae</taxon>
        <taxon>Pentapetalae</taxon>
        <taxon>asterids</taxon>
        <taxon>lamiids</taxon>
        <taxon>Solanales</taxon>
        <taxon>Solanaceae</taxon>
        <taxon>Solanoideae</taxon>
        <taxon>Solaneae</taxon>
        <taxon>Solanum</taxon>
    </lineage>
</organism>
<evidence type="ECO:0000256" key="12">
    <source>
        <dbReference type="ARBA" id="ARBA00022737"/>
    </source>
</evidence>
<keyword evidence="8" id="KW-0934">Plastid</keyword>
<dbReference type="Pfam" id="PF00560">
    <property type="entry name" value="LRR_1"/>
    <property type="match status" value="11"/>
</dbReference>
<feature type="non-terminal residue" evidence="23">
    <location>
        <position position="1"/>
    </location>
</feature>
<proteinExistence type="inferred from homology"/>
<keyword evidence="19" id="KW-0325">Glycoprotein</keyword>
<evidence type="ECO:0000256" key="20">
    <source>
        <dbReference type="PROSITE-ProRule" id="PRU10141"/>
    </source>
</evidence>
<name>A0A9J5YTE4_SOLCO</name>
<keyword evidence="9" id="KW-0808">Transferase</keyword>
<evidence type="ECO:0000256" key="14">
    <source>
        <dbReference type="ARBA" id="ARBA00022777"/>
    </source>
</evidence>
<dbReference type="GO" id="GO:0005524">
    <property type="term" value="F:ATP binding"/>
    <property type="evidence" value="ECO:0007669"/>
    <property type="project" value="UniProtKB-UniRule"/>
</dbReference>
<dbReference type="InterPro" id="IPR051809">
    <property type="entry name" value="Plant_receptor-like_S/T_kinase"/>
</dbReference>
<dbReference type="PROSITE" id="PS00107">
    <property type="entry name" value="PROTEIN_KINASE_ATP"/>
    <property type="match status" value="1"/>
</dbReference>
<evidence type="ECO:0000259" key="22">
    <source>
        <dbReference type="PROSITE" id="PS50011"/>
    </source>
</evidence>
<feature type="domain" description="Protein kinase" evidence="22">
    <location>
        <begin position="1218"/>
        <end position="1420"/>
    </location>
</feature>
<keyword evidence="6" id="KW-0150">Chloroplast</keyword>
<accession>A0A9J5YTE4</accession>
<feature type="transmembrane region" description="Helical" evidence="21">
    <location>
        <begin position="1160"/>
        <end position="1186"/>
    </location>
</feature>
<evidence type="ECO:0000256" key="2">
    <source>
        <dbReference type="ARBA" id="ARBA00004229"/>
    </source>
</evidence>
<dbReference type="OrthoDB" id="676979at2759"/>
<evidence type="ECO:0000256" key="1">
    <source>
        <dbReference type="ARBA" id="ARBA00004162"/>
    </source>
</evidence>
<evidence type="ECO:0000256" key="3">
    <source>
        <dbReference type="ARBA" id="ARBA00012513"/>
    </source>
</evidence>
<keyword evidence="13 20" id="KW-0547">Nucleotide-binding</keyword>
<dbReference type="NCBIfam" id="TIGR00055">
    <property type="entry name" value="uppS"/>
    <property type="match status" value="2"/>
</dbReference>
<dbReference type="GO" id="GO:0005886">
    <property type="term" value="C:plasma membrane"/>
    <property type="evidence" value="ECO:0007669"/>
    <property type="project" value="UniProtKB-SubCell"/>
</dbReference>
<dbReference type="SMART" id="SM00365">
    <property type="entry name" value="LRR_SD22"/>
    <property type="match status" value="6"/>
</dbReference>
<dbReference type="HAMAP" id="MF_01139">
    <property type="entry name" value="ISPT"/>
    <property type="match status" value="2"/>
</dbReference>
<evidence type="ECO:0000256" key="10">
    <source>
        <dbReference type="ARBA" id="ARBA00022692"/>
    </source>
</evidence>
<dbReference type="PROSITE" id="PS50011">
    <property type="entry name" value="PROTEIN_KINASE_DOM"/>
    <property type="match status" value="1"/>
</dbReference>
<comment type="caution">
    <text evidence="23">The sequence shown here is derived from an EMBL/GenBank/DDBJ whole genome shotgun (WGS) entry which is preliminary data.</text>
</comment>
<dbReference type="Gene3D" id="1.10.510.10">
    <property type="entry name" value="Transferase(Phosphotransferase) domain 1"/>
    <property type="match status" value="1"/>
</dbReference>
<dbReference type="Pfam" id="PF01255">
    <property type="entry name" value="Prenyltransf"/>
    <property type="match status" value="2"/>
</dbReference>
<evidence type="ECO:0000256" key="7">
    <source>
        <dbReference type="ARBA" id="ARBA00022614"/>
    </source>
</evidence>
<evidence type="ECO:0000256" key="13">
    <source>
        <dbReference type="ARBA" id="ARBA00022741"/>
    </source>
</evidence>
<dbReference type="SUPFAM" id="SSF52047">
    <property type="entry name" value="RNI-like"/>
    <property type="match status" value="1"/>
</dbReference>